<reference evidence="1 2" key="1">
    <citation type="submission" date="2019-07" db="EMBL/GenBank/DDBJ databases">
        <title>Annotation for the trematode Paragonimus westermani.</title>
        <authorList>
            <person name="Choi Y.-J."/>
        </authorList>
    </citation>
    <scope>NUCLEOTIDE SEQUENCE [LARGE SCALE GENOMIC DNA]</scope>
    <source>
        <strain evidence="1">180907_Pwestermani</strain>
    </source>
</reference>
<dbReference type="EMBL" id="JTDF01021617">
    <property type="protein sequence ID" value="KAF8561602.1"/>
    <property type="molecule type" value="Genomic_DNA"/>
</dbReference>
<proteinExistence type="predicted"/>
<feature type="non-terminal residue" evidence="1">
    <location>
        <position position="1"/>
    </location>
</feature>
<evidence type="ECO:0000313" key="1">
    <source>
        <dbReference type="EMBL" id="KAF8561602.1"/>
    </source>
</evidence>
<accession>A0A8T0D1S5</accession>
<keyword evidence="2" id="KW-1185">Reference proteome</keyword>
<sequence>PLNQESNTTGVSLIDTQVTKGPNGFGLTLAELITFIPSRMVGLNFFPCFSPDKVGFYQRLLQIRNISYAHATNMYAVQPHTISSTSVRPGDILLAVGNYRLAGCSPEYAVRILAAVPVGGIVPVTLLRGIPVAPLNITQDQQELPVKFGDCILQPVKQVIVPQAVAPQNSCNKCDHYAGQTRITLSSEVIH</sequence>
<evidence type="ECO:0008006" key="3">
    <source>
        <dbReference type="Google" id="ProtNLM"/>
    </source>
</evidence>
<dbReference type="SUPFAM" id="SSF50156">
    <property type="entry name" value="PDZ domain-like"/>
    <property type="match status" value="1"/>
</dbReference>
<protein>
    <recommendedName>
        <fullName evidence="3">PDZ domain-containing protein</fullName>
    </recommendedName>
</protein>
<dbReference type="OrthoDB" id="6022711at2759"/>
<organism evidence="1 2">
    <name type="scientific">Paragonimus westermani</name>
    <dbReference type="NCBI Taxonomy" id="34504"/>
    <lineage>
        <taxon>Eukaryota</taxon>
        <taxon>Metazoa</taxon>
        <taxon>Spiralia</taxon>
        <taxon>Lophotrochozoa</taxon>
        <taxon>Platyhelminthes</taxon>
        <taxon>Trematoda</taxon>
        <taxon>Digenea</taxon>
        <taxon>Plagiorchiida</taxon>
        <taxon>Troglotremata</taxon>
        <taxon>Troglotrematidae</taxon>
        <taxon>Paragonimus</taxon>
    </lineage>
</organism>
<gene>
    <name evidence="1" type="ORF">P879_10372</name>
</gene>
<evidence type="ECO:0000313" key="2">
    <source>
        <dbReference type="Proteomes" id="UP000699462"/>
    </source>
</evidence>
<comment type="caution">
    <text evidence="1">The sequence shown here is derived from an EMBL/GenBank/DDBJ whole genome shotgun (WGS) entry which is preliminary data.</text>
</comment>
<dbReference type="Proteomes" id="UP000699462">
    <property type="component" value="Unassembled WGS sequence"/>
</dbReference>
<dbReference type="InterPro" id="IPR036034">
    <property type="entry name" value="PDZ_sf"/>
</dbReference>
<dbReference type="AlphaFoldDB" id="A0A8T0D1S5"/>
<name>A0A8T0D1S5_9TREM</name>
<dbReference type="Gene3D" id="2.30.42.10">
    <property type="match status" value="1"/>
</dbReference>